<accession>A0ABU9PFQ8</accession>
<keyword evidence="9" id="KW-0012">Acyltransferase</keyword>
<keyword evidence="6 7" id="KW-0472">Membrane</keyword>
<evidence type="ECO:0000256" key="6">
    <source>
        <dbReference type="ARBA" id="ARBA00023136"/>
    </source>
</evidence>
<evidence type="ECO:0000256" key="3">
    <source>
        <dbReference type="ARBA" id="ARBA00022475"/>
    </source>
</evidence>
<dbReference type="InterPro" id="IPR002656">
    <property type="entry name" value="Acyl_transf_3_dom"/>
</dbReference>
<dbReference type="RefSeq" id="WP_342697755.1">
    <property type="nucleotide sequence ID" value="NZ_JBCGUG010000004.1"/>
</dbReference>
<proteinExistence type="inferred from homology"/>
<dbReference type="Proteomes" id="UP001490940">
    <property type="component" value="Unassembled WGS sequence"/>
</dbReference>
<feature type="transmembrane region" description="Helical" evidence="7">
    <location>
        <begin position="177"/>
        <end position="196"/>
    </location>
</feature>
<dbReference type="PANTHER" id="PTHR40074:SF2">
    <property type="entry name" value="O-ACETYLTRANSFERASE WECH"/>
    <property type="match status" value="1"/>
</dbReference>
<organism evidence="9 10">
    <name type="scientific">Enterobacter quasihormaechei</name>
    <dbReference type="NCBI Taxonomy" id="2529382"/>
    <lineage>
        <taxon>Bacteria</taxon>
        <taxon>Pseudomonadati</taxon>
        <taxon>Pseudomonadota</taxon>
        <taxon>Gammaproteobacteria</taxon>
        <taxon>Enterobacterales</taxon>
        <taxon>Enterobacteriaceae</taxon>
        <taxon>Enterobacter</taxon>
    </lineage>
</organism>
<dbReference type="GO" id="GO:0016746">
    <property type="term" value="F:acyltransferase activity"/>
    <property type="evidence" value="ECO:0007669"/>
    <property type="project" value="UniProtKB-KW"/>
</dbReference>
<comment type="subcellular location">
    <subcellularLocation>
        <location evidence="1">Cell membrane</location>
        <topology evidence="1">Multi-pass membrane protein</topology>
    </subcellularLocation>
</comment>
<evidence type="ECO:0000256" key="1">
    <source>
        <dbReference type="ARBA" id="ARBA00004651"/>
    </source>
</evidence>
<dbReference type="Pfam" id="PF01757">
    <property type="entry name" value="Acyl_transf_3"/>
    <property type="match status" value="1"/>
</dbReference>
<feature type="transmembrane region" description="Helical" evidence="7">
    <location>
        <begin position="118"/>
        <end position="136"/>
    </location>
</feature>
<evidence type="ECO:0000259" key="8">
    <source>
        <dbReference type="Pfam" id="PF01757"/>
    </source>
</evidence>
<comment type="similarity">
    <text evidence="2">Belongs to the acyltransferase 3 family.</text>
</comment>
<protein>
    <submittedName>
        <fullName evidence="9">Acyltransferase family protein</fullName>
    </submittedName>
</protein>
<evidence type="ECO:0000256" key="7">
    <source>
        <dbReference type="SAM" id="Phobius"/>
    </source>
</evidence>
<feature type="transmembrane region" description="Helical" evidence="7">
    <location>
        <begin position="237"/>
        <end position="256"/>
    </location>
</feature>
<feature type="transmembrane region" description="Helical" evidence="7">
    <location>
        <begin position="302"/>
        <end position="323"/>
    </location>
</feature>
<gene>
    <name evidence="9" type="ORF">AAGT82_08610</name>
</gene>
<feature type="transmembrane region" description="Helical" evidence="7">
    <location>
        <begin position="80"/>
        <end position="98"/>
    </location>
</feature>
<evidence type="ECO:0000256" key="5">
    <source>
        <dbReference type="ARBA" id="ARBA00022989"/>
    </source>
</evidence>
<feature type="transmembrane region" description="Helical" evidence="7">
    <location>
        <begin position="51"/>
        <end position="68"/>
    </location>
</feature>
<keyword evidence="3" id="KW-1003">Cell membrane</keyword>
<sequence length="333" mass="37646">MKNSDRVMWLDGVRACACIMVIVLHVSAQMVVKYKTMEPINWHIVNILDSLVRSCVPLFFMVSGYIFLNDKEIKIKNILRIIYCLAFYSLLAIVYMLATNKYNPIDRLMGIFEKPVFYHLWFFYSMLGCYVLFSFVKCRLSNNYIALFLLLAVFLVVNPVTYQAIGLLGVHVKSRFFIDGSFVYLFLYAIAGCLIGNANTRNLGVIAPFGVFLISSIITAFLVYYTTSETGRFDGAFYNNNSPFVFMAAVSVYVSIKNYYAEKEVGNIVIFIASLSLPIYGVHALILDVLISMGLINETRPVITTVSVAFIVLLASAFVAYFIKKYDKKGLVS</sequence>
<dbReference type="EMBL" id="JBCGUG010000004">
    <property type="protein sequence ID" value="MEM0704483.1"/>
    <property type="molecule type" value="Genomic_DNA"/>
</dbReference>
<keyword evidence="4 7" id="KW-0812">Transmembrane</keyword>
<keyword evidence="9" id="KW-0808">Transferase</keyword>
<keyword evidence="5 7" id="KW-1133">Transmembrane helix</keyword>
<evidence type="ECO:0000256" key="4">
    <source>
        <dbReference type="ARBA" id="ARBA00022692"/>
    </source>
</evidence>
<feature type="domain" description="Acyltransferase 3" evidence="8">
    <location>
        <begin position="9"/>
        <end position="320"/>
    </location>
</feature>
<evidence type="ECO:0000313" key="10">
    <source>
        <dbReference type="Proteomes" id="UP001490940"/>
    </source>
</evidence>
<reference evidence="9 10" key="1">
    <citation type="submission" date="2024-04" db="EMBL/GenBank/DDBJ databases">
        <title>Draft genome sequence of a multidrug-resistant Enterobacter quasihormaechei Hakim RU_CBWE strain isolated from pond surface water at the University of Rajshahi in Bangladesh.</title>
        <authorList>
            <person name="Raihan J."/>
            <person name="Islam M.S."/>
            <person name="Khan M.U."/>
            <person name="Romance M."/>
            <person name="Haque M.H."/>
        </authorList>
    </citation>
    <scope>NUCLEOTIDE SEQUENCE [LARGE SCALE GENOMIC DNA]</scope>
    <source>
        <strain evidence="9 10">Hakim RU_CBWE</strain>
    </source>
</reference>
<keyword evidence="10" id="KW-1185">Reference proteome</keyword>
<feature type="transmembrane region" description="Helical" evidence="7">
    <location>
        <begin position="12"/>
        <end position="31"/>
    </location>
</feature>
<feature type="transmembrane region" description="Helical" evidence="7">
    <location>
        <begin position="143"/>
        <end position="165"/>
    </location>
</feature>
<dbReference type="PANTHER" id="PTHR40074">
    <property type="entry name" value="O-ACETYLTRANSFERASE WECH"/>
    <property type="match status" value="1"/>
</dbReference>
<comment type="caution">
    <text evidence="9">The sequence shown here is derived from an EMBL/GenBank/DDBJ whole genome shotgun (WGS) entry which is preliminary data.</text>
</comment>
<evidence type="ECO:0000256" key="2">
    <source>
        <dbReference type="ARBA" id="ARBA00007400"/>
    </source>
</evidence>
<evidence type="ECO:0000313" key="9">
    <source>
        <dbReference type="EMBL" id="MEM0704483.1"/>
    </source>
</evidence>
<feature type="transmembrane region" description="Helical" evidence="7">
    <location>
        <begin position="268"/>
        <end position="296"/>
    </location>
</feature>
<feature type="transmembrane region" description="Helical" evidence="7">
    <location>
        <begin position="203"/>
        <end position="225"/>
    </location>
</feature>
<name>A0ABU9PFQ8_9ENTR</name>